<evidence type="ECO:0000313" key="7">
    <source>
        <dbReference type="EMBL" id="VTN12223.1"/>
    </source>
</evidence>
<dbReference type="GeneID" id="57502613"/>
<dbReference type="Gene3D" id="1.20.5.300">
    <property type="match status" value="1"/>
</dbReference>
<comment type="similarity">
    <text evidence="1">Belongs to the SlyX family.</text>
</comment>
<protein>
    <recommendedName>
        <fullName evidence="1">Protein SlyX</fullName>
    </recommendedName>
</protein>
<evidence type="ECO:0000313" key="6">
    <source>
        <dbReference type="EMBL" id="VFS86327.1"/>
    </source>
</evidence>
<evidence type="ECO:0000256" key="1">
    <source>
        <dbReference type="HAMAP-Rule" id="MF_00715"/>
    </source>
</evidence>
<dbReference type="EMBL" id="CP062916">
    <property type="protein sequence ID" value="QPF09219.1"/>
    <property type="molecule type" value="Genomic_DNA"/>
</dbReference>
<evidence type="ECO:0000313" key="8">
    <source>
        <dbReference type="Proteomes" id="UP000267630"/>
    </source>
</evidence>
<dbReference type="HAMAP" id="MF_00715">
    <property type="entry name" value="SlyX"/>
    <property type="match status" value="1"/>
</dbReference>
<dbReference type="EMBL" id="CABDVU010000001">
    <property type="protein sequence ID" value="VTN12223.1"/>
    <property type="molecule type" value="Genomic_DNA"/>
</dbReference>
<evidence type="ECO:0000313" key="5">
    <source>
        <dbReference type="EMBL" id="VED45912.1"/>
    </source>
</evidence>
<dbReference type="NCBIfam" id="NF002750">
    <property type="entry name" value="PRK02793.1"/>
    <property type="match status" value="1"/>
</dbReference>
<dbReference type="Proteomes" id="UP000594500">
    <property type="component" value="Chromosome"/>
</dbReference>
<dbReference type="Proteomes" id="UP000332594">
    <property type="component" value="Unassembled WGS sequence"/>
</dbReference>
<feature type="coiled-coil region" evidence="2">
    <location>
        <begin position="10"/>
        <end position="44"/>
    </location>
</feature>
<keyword evidence="2" id="KW-0175">Coiled coil</keyword>
<accession>A0A1V2BNF2</accession>
<evidence type="ECO:0000313" key="12">
    <source>
        <dbReference type="Proteomes" id="UP000594500"/>
    </source>
</evidence>
<dbReference type="Proteomes" id="UP000274346">
    <property type="component" value="Chromosome"/>
</dbReference>
<dbReference type="PANTHER" id="PTHR36508:SF1">
    <property type="entry name" value="PROTEIN SLYX"/>
    <property type="match status" value="1"/>
</dbReference>
<name>A0A1V2BNF2_RAOTE</name>
<evidence type="ECO:0000313" key="9">
    <source>
        <dbReference type="Proteomes" id="UP000274346"/>
    </source>
</evidence>
<dbReference type="EMBL" id="CAADJG010000002">
    <property type="protein sequence ID" value="VFS86327.1"/>
    <property type="molecule type" value="Genomic_DNA"/>
</dbReference>
<dbReference type="KEGG" id="rtg:NCTC13098_00487"/>
<reference evidence="3 12" key="2">
    <citation type="submission" date="2020-10" db="EMBL/GenBank/DDBJ databases">
        <title>Resistance determinants and their genetic context in bacteria from a longitudinal study of pigs reared under conventional and antibiotic-free husbandry practices.</title>
        <authorList>
            <person name="Poulin-Laprade D."/>
            <person name="Brouard J.-S."/>
            <person name="Gagnon N."/>
            <person name="Turcotte A."/>
            <person name="Langlois A."/>
            <person name="Matte J.J."/>
            <person name="Carrillo C.D."/>
            <person name="Zaheer R."/>
            <person name="McAllister T."/>
            <person name="Topp E."/>
            <person name="Talbot G."/>
        </authorList>
    </citation>
    <scope>NUCLEOTIDE SEQUENCE [LARGE SCALE GENOMIC DNA]</scope>
    <source>
        <strain evidence="3 12">Res13-Abat-PEB01-P1-04-A</strain>
    </source>
</reference>
<dbReference type="EMBL" id="LR131271">
    <property type="protein sequence ID" value="VDR24209.1"/>
    <property type="molecule type" value="Genomic_DNA"/>
</dbReference>
<gene>
    <name evidence="1 4" type="primary">slyX</name>
    <name evidence="3" type="ORF">IMO34_01925</name>
    <name evidence="6" type="ORF">NCTC13038_05335</name>
    <name evidence="4" type="ORF">NCTC13098_00487</name>
    <name evidence="7" type="ORF">NCTC9185_04200</name>
    <name evidence="5" type="ORF">NCTC9997_00715</name>
</gene>
<dbReference type="Proteomes" id="UP000339249">
    <property type="component" value="Unassembled WGS sequence"/>
</dbReference>
<dbReference type="Pfam" id="PF04102">
    <property type="entry name" value="SlyX"/>
    <property type="match status" value="1"/>
</dbReference>
<dbReference type="RefSeq" id="WP_041142978.1">
    <property type="nucleotide sequence ID" value="NZ_BJNO01000030.1"/>
</dbReference>
<organism evidence="4 9">
    <name type="scientific">Raoultella terrigena</name>
    <name type="common">Klebsiella terrigena</name>
    <dbReference type="NCBI Taxonomy" id="577"/>
    <lineage>
        <taxon>Bacteria</taxon>
        <taxon>Pseudomonadati</taxon>
        <taxon>Pseudomonadota</taxon>
        <taxon>Gammaproteobacteria</taxon>
        <taxon>Enterobacterales</taxon>
        <taxon>Enterobacteriaceae</taxon>
        <taxon>Klebsiella/Raoultella group</taxon>
        <taxon>Raoultella</taxon>
    </lineage>
</organism>
<evidence type="ECO:0000313" key="11">
    <source>
        <dbReference type="Proteomes" id="UP000339249"/>
    </source>
</evidence>
<dbReference type="AlphaFoldDB" id="A0A1V2BNF2"/>
<sequence>MHDSKLETRLAELESRLAYQEITIEDLNKTVTAHEIEMAKMREHMRLMVEKLKATQSSYIASQSEETPPPHY</sequence>
<keyword evidence="8" id="KW-1185">Reference proteome</keyword>
<evidence type="ECO:0000313" key="3">
    <source>
        <dbReference type="EMBL" id="QPF09219.1"/>
    </source>
</evidence>
<reference evidence="8 9" key="1">
    <citation type="submission" date="2018-12" db="EMBL/GenBank/DDBJ databases">
        <authorList>
            <consortium name="Pathogen Informatics"/>
        </authorList>
    </citation>
    <scope>NUCLEOTIDE SEQUENCE [LARGE SCALE GENOMIC DNA]</scope>
    <source>
        <strain evidence="6 10">NCTC13038</strain>
        <strain evidence="4 9">NCTC13098</strain>
        <strain evidence="7 11">NCTC9185</strain>
        <strain evidence="5 8">NCTC9997</strain>
    </source>
</reference>
<dbReference type="InterPro" id="IPR007236">
    <property type="entry name" value="SlyX"/>
</dbReference>
<evidence type="ECO:0000313" key="10">
    <source>
        <dbReference type="Proteomes" id="UP000332594"/>
    </source>
</evidence>
<dbReference type="PANTHER" id="PTHR36508">
    <property type="entry name" value="PROTEIN SLYX"/>
    <property type="match status" value="1"/>
</dbReference>
<dbReference type="Proteomes" id="UP000267630">
    <property type="component" value="Chromosome 3"/>
</dbReference>
<evidence type="ECO:0000313" key="4">
    <source>
        <dbReference type="EMBL" id="VDR24209.1"/>
    </source>
</evidence>
<proteinExistence type="inferred from homology"/>
<dbReference type="OrthoDB" id="5771733at2"/>
<dbReference type="EMBL" id="LR134253">
    <property type="protein sequence ID" value="VED45912.1"/>
    <property type="molecule type" value="Genomic_DNA"/>
</dbReference>
<evidence type="ECO:0000256" key="2">
    <source>
        <dbReference type="SAM" id="Coils"/>
    </source>
</evidence>